<dbReference type="EMBL" id="JAEPBG010000006">
    <property type="protein sequence ID" value="MBK4735874.1"/>
    <property type="molecule type" value="Genomic_DNA"/>
</dbReference>
<feature type="signal peptide" evidence="1">
    <location>
        <begin position="1"/>
        <end position="20"/>
    </location>
</feature>
<dbReference type="Gene3D" id="2.60.40.10">
    <property type="entry name" value="Immunoglobulins"/>
    <property type="match status" value="1"/>
</dbReference>
<dbReference type="Proteomes" id="UP000622890">
    <property type="component" value="Unassembled WGS sequence"/>
</dbReference>
<keyword evidence="3" id="KW-1185">Reference proteome</keyword>
<evidence type="ECO:0000313" key="2">
    <source>
        <dbReference type="EMBL" id="MBK4735874.1"/>
    </source>
</evidence>
<name>A0A934SUM3_9BURK</name>
<proteinExistence type="predicted"/>
<accession>A0A934SUM3</accession>
<reference evidence="2" key="1">
    <citation type="submission" date="2021-01" db="EMBL/GenBank/DDBJ databases">
        <title>Genome sequence of strain Noviherbaspirillum sp. DKR-6.</title>
        <authorList>
            <person name="Chaudhary D.K."/>
        </authorList>
    </citation>
    <scope>NUCLEOTIDE SEQUENCE</scope>
    <source>
        <strain evidence="2">DKR-6</strain>
    </source>
</reference>
<gene>
    <name evidence="2" type="ORF">JJB74_14740</name>
</gene>
<dbReference type="RefSeq" id="WP_200592757.1">
    <property type="nucleotide sequence ID" value="NZ_JAEPBG010000006.1"/>
</dbReference>
<dbReference type="AlphaFoldDB" id="A0A934SUM3"/>
<feature type="chain" id="PRO_5037230289" evidence="1">
    <location>
        <begin position="21"/>
        <end position="677"/>
    </location>
</feature>
<keyword evidence="1" id="KW-0732">Signal</keyword>
<evidence type="ECO:0000256" key="1">
    <source>
        <dbReference type="SAM" id="SignalP"/>
    </source>
</evidence>
<protein>
    <submittedName>
        <fullName evidence="2">Uncharacterized protein</fullName>
    </submittedName>
</protein>
<organism evidence="2 3">
    <name type="scientific">Noviherbaspirillum pedocola</name>
    <dbReference type="NCBI Taxonomy" id="2801341"/>
    <lineage>
        <taxon>Bacteria</taxon>
        <taxon>Pseudomonadati</taxon>
        <taxon>Pseudomonadota</taxon>
        <taxon>Betaproteobacteria</taxon>
        <taxon>Burkholderiales</taxon>
        <taxon>Oxalobacteraceae</taxon>
        <taxon>Noviherbaspirillum</taxon>
    </lineage>
</organism>
<dbReference type="PROSITE" id="PS51257">
    <property type="entry name" value="PROKAR_LIPOPROTEIN"/>
    <property type="match status" value="1"/>
</dbReference>
<sequence>MKTKLIATAALIAAVLAGCGGGGGSSTPTTAVKAPAVLVGTVATGAALAGAIVTITDHNGASACVETNITSAADGSFSCTLKEGEQAPFYVIATDPTGKNSPMTSVVIKTPESGLTGTVNVTPLTTAIVLSVTGDGSPQDFVSKGTIDPTALASMTDKVVAQLGPMLSTLQMPTGYNPFTSQIMPSMNGVAGNGADTILDLLRITHDAQGQIAIGSVGTTSTVPLGSTSIVSQSIADSFSVMVDLSKALPIEGQLMNACFTLPVSSRVLGTDTSVPASSGGPTITGMAAACQNLFSNGSNANGAPAFRDNGYSAGQFFYAVGTSNDLTGVQIAMPQILSFIPAAKSLSGKDEAILDFNYVDKQGNMGDIVTTARYVPNSATPDHPVNWWLVGNQGSVDITVHDLVRQFVQTNPNNTDNFSSFQSGVQFAINAGGPGSVNANGDMLNMARVKGPGLPAAGIVLSRNVYGPGNMDLFNITGSTTSGAACGGYATNCSEMWLARTMGLTGAAATTAATTSPGAFGWIPQGSGFDVSQFTDGQHYQVELFYGSNTGAADATVSVLMIEGVPAATDAADLGWVDMGSNTSAALTTGGEYSGSPSSIPVDWNYGMSADIVTGAAVSLDIYGSLAGGVAVPLGAQSVTVPTPDLPALSDSNTRAIRLDYRTPSTLRKSSVFSYN</sequence>
<comment type="caution">
    <text evidence="2">The sequence shown here is derived from an EMBL/GenBank/DDBJ whole genome shotgun (WGS) entry which is preliminary data.</text>
</comment>
<evidence type="ECO:0000313" key="3">
    <source>
        <dbReference type="Proteomes" id="UP000622890"/>
    </source>
</evidence>
<dbReference type="InterPro" id="IPR013783">
    <property type="entry name" value="Ig-like_fold"/>
</dbReference>